<dbReference type="PROSITE" id="PS50110">
    <property type="entry name" value="RESPONSE_REGULATORY"/>
    <property type="match status" value="1"/>
</dbReference>
<dbReference type="InterPro" id="IPR036890">
    <property type="entry name" value="HATPase_C_sf"/>
</dbReference>
<organism evidence="9">
    <name type="scientific">Chromera velia CCMP2878</name>
    <dbReference type="NCBI Taxonomy" id="1169474"/>
    <lineage>
        <taxon>Eukaryota</taxon>
        <taxon>Sar</taxon>
        <taxon>Alveolata</taxon>
        <taxon>Colpodellida</taxon>
        <taxon>Chromeraceae</taxon>
        <taxon>Chromera</taxon>
    </lineage>
</organism>
<dbReference type="EMBL" id="CDMZ01005221">
    <property type="protein sequence ID" value="CEM52320.1"/>
    <property type="molecule type" value="Genomic_DNA"/>
</dbReference>
<evidence type="ECO:0000256" key="1">
    <source>
        <dbReference type="ARBA" id="ARBA00000085"/>
    </source>
</evidence>
<dbReference type="SMART" id="SM00387">
    <property type="entry name" value="HATPase_c"/>
    <property type="match status" value="1"/>
</dbReference>
<feature type="region of interest" description="Disordered" evidence="6">
    <location>
        <begin position="183"/>
        <end position="216"/>
    </location>
</feature>
<feature type="compositionally biased region" description="Basic and acidic residues" evidence="6">
    <location>
        <begin position="391"/>
        <end position="405"/>
    </location>
</feature>
<dbReference type="InterPro" id="IPR005467">
    <property type="entry name" value="His_kinase_dom"/>
</dbReference>
<dbReference type="PANTHER" id="PTHR43047">
    <property type="entry name" value="TWO-COMPONENT HISTIDINE PROTEIN KINASE"/>
    <property type="match status" value="1"/>
</dbReference>
<dbReference type="SUPFAM" id="SSF52172">
    <property type="entry name" value="CheY-like"/>
    <property type="match status" value="1"/>
</dbReference>
<dbReference type="Pfam" id="PF02518">
    <property type="entry name" value="HATPase_c"/>
    <property type="match status" value="1"/>
</dbReference>
<dbReference type="SMART" id="SM00448">
    <property type="entry name" value="REC"/>
    <property type="match status" value="1"/>
</dbReference>
<dbReference type="Gene3D" id="3.40.50.2300">
    <property type="match status" value="1"/>
</dbReference>
<feature type="domain" description="Histidine kinase" evidence="7">
    <location>
        <begin position="1"/>
        <end position="178"/>
    </location>
</feature>
<comment type="catalytic activity">
    <reaction evidence="1">
        <text>ATP + protein L-histidine = ADP + protein N-phospho-L-histidine.</text>
        <dbReference type="EC" id="2.7.13.3"/>
    </reaction>
</comment>
<evidence type="ECO:0000256" key="4">
    <source>
        <dbReference type="ARBA" id="ARBA00022777"/>
    </source>
</evidence>
<reference evidence="9" key="1">
    <citation type="submission" date="2014-11" db="EMBL/GenBank/DDBJ databases">
        <authorList>
            <person name="Otto D Thomas"/>
            <person name="Naeem Raeece"/>
        </authorList>
    </citation>
    <scope>NUCLEOTIDE SEQUENCE</scope>
</reference>
<dbReference type="Gene3D" id="3.30.565.10">
    <property type="entry name" value="Histidine kinase-like ATPase, C-terminal domain"/>
    <property type="match status" value="1"/>
</dbReference>
<dbReference type="CDD" id="cd17546">
    <property type="entry name" value="REC_hyHK_CKI1_RcsC-like"/>
    <property type="match status" value="1"/>
</dbReference>
<gene>
    <name evidence="9" type="ORF">Cvel_11225</name>
</gene>
<feature type="compositionally biased region" description="Pro residues" evidence="6">
    <location>
        <begin position="243"/>
        <end position="253"/>
    </location>
</feature>
<evidence type="ECO:0000256" key="5">
    <source>
        <dbReference type="PROSITE-ProRule" id="PRU00169"/>
    </source>
</evidence>
<dbReference type="InterPro" id="IPR004358">
    <property type="entry name" value="Sig_transdc_His_kin-like_C"/>
</dbReference>
<keyword evidence="4" id="KW-0418">Kinase</keyword>
<feature type="modified residue" description="4-aspartylphosphate" evidence="5">
    <location>
        <position position="365"/>
    </location>
</feature>
<dbReference type="PhylomeDB" id="A0A0G4I5N0"/>
<dbReference type="AlphaFoldDB" id="A0A0G4I5N0"/>
<dbReference type="InterPro" id="IPR011006">
    <property type="entry name" value="CheY-like_superfamily"/>
</dbReference>
<feature type="compositionally biased region" description="Basic and acidic residues" evidence="6">
    <location>
        <begin position="61"/>
        <end position="88"/>
    </location>
</feature>
<dbReference type="PANTHER" id="PTHR43047:SF72">
    <property type="entry name" value="OSMOSENSING HISTIDINE PROTEIN KINASE SLN1"/>
    <property type="match status" value="1"/>
</dbReference>
<dbReference type="InterPro" id="IPR003594">
    <property type="entry name" value="HATPase_dom"/>
</dbReference>
<evidence type="ECO:0000259" key="7">
    <source>
        <dbReference type="PROSITE" id="PS50109"/>
    </source>
</evidence>
<sequence>MGVADFTRLDQVISNFLNNAKKFTQTGSVQLRFEVRRPTEAEEEERRGWEEEETLQGDSALKWDRKRQTVTEEREGEESQSREVKDKERGEKVGGLTWVLLHVRVIDSGAGLSEGDRSKLFQPYAQVRAGELQNGEGTGLGLCICKNFVEAHTGGRVGARSAGRGKGSTLFFQIFVPLLEESPGLSVSPPPQHRESNVPSPPFVDPPESEAAAAADERRASLYSIYSDNSEIQSLVPALFPSDPSPPPPPPPLSQDQKEEMEKESTGAGGKERNGAAEASVSAERSPCKEGGGSRSRELEAEETGANSPACSADVLLVDDDRFCLMGGSAALRRLGYSVLTAEDGEDACKLVISQNSSFRFILMDKNMARMEGPEAIRRMGAHFLQLALSKGKERGGEDKEEKGARAGMPEGEAEGGEKIRKTLSRPFFIGCTGDATQEAINCFMEAGADRVLFVQPSKIREILEDLQPKEILKEQEQGQTLENLE</sequence>
<dbReference type="EC" id="2.7.13.3" evidence="2"/>
<dbReference type="PROSITE" id="PS50109">
    <property type="entry name" value="HIS_KIN"/>
    <property type="match status" value="1"/>
</dbReference>
<dbReference type="VEuPathDB" id="CryptoDB:Cvel_11225"/>
<evidence type="ECO:0000256" key="3">
    <source>
        <dbReference type="ARBA" id="ARBA00022679"/>
    </source>
</evidence>
<feature type="domain" description="Response regulatory" evidence="8">
    <location>
        <begin position="314"/>
        <end position="470"/>
    </location>
</feature>
<feature type="compositionally biased region" description="Basic and acidic residues" evidence="6">
    <location>
        <begin position="256"/>
        <end position="275"/>
    </location>
</feature>
<accession>A0A0G4I5N0</accession>
<evidence type="ECO:0000256" key="2">
    <source>
        <dbReference type="ARBA" id="ARBA00012438"/>
    </source>
</evidence>
<feature type="compositionally biased region" description="Basic and acidic residues" evidence="6">
    <location>
        <begin position="37"/>
        <end position="49"/>
    </location>
</feature>
<dbReference type="GO" id="GO:0009927">
    <property type="term" value="F:histidine phosphotransfer kinase activity"/>
    <property type="evidence" value="ECO:0007669"/>
    <property type="project" value="TreeGrafter"/>
</dbReference>
<evidence type="ECO:0000313" key="9">
    <source>
        <dbReference type="EMBL" id="CEM52320.1"/>
    </source>
</evidence>
<dbReference type="PRINTS" id="PR00344">
    <property type="entry name" value="BCTRLSENSOR"/>
</dbReference>
<proteinExistence type="predicted"/>
<feature type="region of interest" description="Disordered" evidence="6">
    <location>
        <begin position="37"/>
        <end position="88"/>
    </location>
</feature>
<dbReference type="GO" id="GO:0005886">
    <property type="term" value="C:plasma membrane"/>
    <property type="evidence" value="ECO:0007669"/>
    <property type="project" value="TreeGrafter"/>
</dbReference>
<feature type="region of interest" description="Disordered" evidence="6">
    <location>
        <begin position="391"/>
        <end position="418"/>
    </location>
</feature>
<dbReference type="InterPro" id="IPR001789">
    <property type="entry name" value="Sig_transdc_resp-reg_receiver"/>
</dbReference>
<evidence type="ECO:0000259" key="8">
    <source>
        <dbReference type="PROSITE" id="PS50110"/>
    </source>
</evidence>
<feature type="region of interest" description="Disordered" evidence="6">
    <location>
        <begin position="237"/>
        <end position="308"/>
    </location>
</feature>
<keyword evidence="5" id="KW-0597">Phosphoprotein</keyword>
<evidence type="ECO:0000256" key="6">
    <source>
        <dbReference type="SAM" id="MobiDB-lite"/>
    </source>
</evidence>
<name>A0A0G4I5N0_9ALVE</name>
<keyword evidence="3" id="KW-0808">Transferase</keyword>
<protein>
    <recommendedName>
        <fullName evidence="2">histidine kinase</fullName>
        <ecNumber evidence="2">2.7.13.3</ecNumber>
    </recommendedName>
</protein>
<dbReference type="SUPFAM" id="SSF55874">
    <property type="entry name" value="ATPase domain of HSP90 chaperone/DNA topoisomerase II/histidine kinase"/>
    <property type="match status" value="1"/>
</dbReference>
<dbReference type="Pfam" id="PF00072">
    <property type="entry name" value="Response_reg"/>
    <property type="match status" value="1"/>
</dbReference>
<dbReference type="GO" id="GO:0000155">
    <property type="term" value="F:phosphorelay sensor kinase activity"/>
    <property type="evidence" value="ECO:0007669"/>
    <property type="project" value="TreeGrafter"/>
</dbReference>